<dbReference type="InterPro" id="IPR001841">
    <property type="entry name" value="Znf_RING"/>
</dbReference>
<keyword evidence="7 10" id="KW-0863">Zinc-finger</keyword>
<reference evidence="14 15" key="1">
    <citation type="journal article" date="2019" name="Sci. Rep.">
        <title>A high-quality genome of Eragrostis curvula grass provides insights into Poaceae evolution and supports new strategies to enhance forage quality.</title>
        <authorList>
            <person name="Carballo J."/>
            <person name="Santos B.A.C.M."/>
            <person name="Zappacosta D."/>
            <person name="Garbus I."/>
            <person name="Selva J.P."/>
            <person name="Gallo C.A."/>
            <person name="Diaz A."/>
            <person name="Albertini E."/>
            <person name="Caccamo M."/>
            <person name="Echenique V."/>
        </authorList>
    </citation>
    <scope>NUCLEOTIDE SEQUENCE [LARGE SCALE GENOMIC DNA]</scope>
    <source>
        <strain evidence="15">cv. Victoria</strain>
        <tissue evidence="14">Leaf</tissue>
    </source>
</reference>
<evidence type="ECO:0000259" key="12">
    <source>
        <dbReference type="PROSITE" id="PS50089"/>
    </source>
</evidence>
<feature type="region of interest" description="Disordered" evidence="11">
    <location>
        <begin position="1"/>
        <end position="40"/>
    </location>
</feature>
<dbReference type="Pfam" id="PF21361">
    <property type="entry name" value="Sina_ZnF"/>
    <property type="match status" value="1"/>
</dbReference>
<protein>
    <recommendedName>
        <fullName evidence="4">RING-type E3 ubiquitin transferase</fullName>
        <ecNumber evidence="4">2.3.2.27</ecNumber>
    </recommendedName>
</protein>
<feature type="compositionally biased region" description="Acidic residues" evidence="11">
    <location>
        <begin position="21"/>
        <end position="32"/>
    </location>
</feature>
<feature type="domain" description="RING-type" evidence="12">
    <location>
        <begin position="60"/>
        <end position="103"/>
    </location>
</feature>
<evidence type="ECO:0000256" key="5">
    <source>
        <dbReference type="ARBA" id="ARBA00022679"/>
    </source>
</evidence>
<keyword evidence="5" id="KW-0808">Transferase</keyword>
<dbReference type="InterPro" id="IPR013083">
    <property type="entry name" value="Znf_RING/FYVE/PHD"/>
</dbReference>
<proteinExistence type="inferred from homology"/>
<comment type="similarity">
    <text evidence="3">Belongs to the SINA (Seven in absentia) family.</text>
</comment>
<evidence type="ECO:0000313" key="15">
    <source>
        <dbReference type="Proteomes" id="UP000324897"/>
    </source>
</evidence>
<organism evidence="14 15">
    <name type="scientific">Eragrostis curvula</name>
    <name type="common">weeping love grass</name>
    <dbReference type="NCBI Taxonomy" id="38414"/>
    <lineage>
        <taxon>Eukaryota</taxon>
        <taxon>Viridiplantae</taxon>
        <taxon>Streptophyta</taxon>
        <taxon>Embryophyta</taxon>
        <taxon>Tracheophyta</taxon>
        <taxon>Spermatophyta</taxon>
        <taxon>Magnoliopsida</taxon>
        <taxon>Liliopsida</taxon>
        <taxon>Poales</taxon>
        <taxon>Poaceae</taxon>
        <taxon>PACMAD clade</taxon>
        <taxon>Chloridoideae</taxon>
        <taxon>Eragrostideae</taxon>
        <taxon>Eragrostidinae</taxon>
        <taxon>Eragrostis</taxon>
    </lineage>
</organism>
<dbReference type="EMBL" id="RWGY01000029">
    <property type="protein sequence ID" value="TVU17623.1"/>
    <property type="molecule type" value="Genomic_DNA"/>
</dbReference>
<keyword evidence="9" id="KW-0862">Zinc</keyword>
<dbReference type="SUPFAM" id="SSF49599">
    <property type="entry name" value="TRAF domain-like"/>
    <property type="match status" value="1"/>
</dbReference>
<dbReference type="Gene3D" id="3.30.40.10">
    <property type="entry name" value="Zinc/RING finger domain, C3HC4 (zinc finger)"/>
    <property type="match status" value="2"/>
</dbReference>
<gene>
    <name evidence="14" type="ORF">EJB05_33671</name>
</gene>
<dbReference type="SUPFAM" id="SSF57850">
    <property type="entry name" value="RING/U-box"/>
    <property type="match status" value="1"/>
</dbReference>
<feature type="domain" description="SIAH-type" evidence="13">
    <location>
        <begin position="120"/>
        <end position="178"/>
    </location>
</feature>
<evidence type="ECO:0000256" key="7">
    <source>
        <dbReference type="ARBA" id="ARBA00022771"/>
    </source>
</evidence>
<evidence type="ECO:0000256" key="2">
    <source>
        <dbReference type="ARBA" id="ARBA00004906"/>
    </source>
</evidence>
<dbReference type="InterPro" id="IPR013010">
    <property type="entry name" value="Znf_SIAH"/>
</dbReference>
<dbReference type="OrthoDB" id="689045at2759"/>
<evidence type="ECO:0000313" key="14">
    <source>
        <dbReference type="EMBL" id="TVU17623.1"/>
    </source>
</evidence>
<dbReference type="GO" id="GO:0008270">
    <property type="term" value="F:zinc ion binding"/>
    <property type="evidence" value="ECO:0007669"/>
    <property type="project" value="UniProtKB-KW"/>
</dbReference>
<dbReference type="UniPathway" id="UPA00143"/>
<evidence type="ECO:0000256" key="8">
    <source>
        <dbReference type="ARBA" id="ARBA00022786"/>
    </source>
</evidence>
<dbReference type="InterPro" id="IPR049548">
    <property type="entry name" value="Sina-like_RING"/>
</dbReference>
<dbReference type="Pfam" id="PF21362">
    <property type="entry name" value="Sina_RING"/>
    <property type="match status" value="1"/>
</dbReference>
<dbReference type="AlphaFoldDB" id="A0A5J9U1P7"/>
<dbReference type="PANTHER" id="PTHR10315:SF83">
    <property type="entry name" value="RING-TYPE E3 UBIQUITIN TRANSFERASE"/>
    <property type="match status" value="1"/>
</dbReference>
<comment type="pathway">
    <text evidence="2">Protein modification; protein ubiquitination.</text>
</comment>
<evidence type="ECO:0000256" key="3">
    <source>
        <dbReference type="ARBA" id="ARBA00009119"/>
    </source>
</evidence>
<evidence type="ECO:0000256" key="1">
    <source>
        <dbReference type="ARBA" id="ARBA00000900"/>
    </source>
</evidence>
<dbReference type="Proteomes" id="UP000324897">
    <property type="component" value="Chromosome 7"/>
</dbReference>
<keyword evidence="6" id="KW-0479">Metal-binding</keyword>
<dbReference type="InterPro" id="IPR052088">
    <property type="entry name" value="E3_ubiquitin-ligase_SINA"/>
</dbReference>
<keyword evidence="8" id="KW-0833">Ubl conjugation pathway</keyword>
<dbReference type="CDD" id="cd16571">
    <property type="entry name" value="RING-HC_SIAHs"/>
    <property type="match status" value="1"/>
</dbReference>
<dbReference type="PROSITE" id="PS50089">
    <property type="entry name" value="ZF_RING_2"/>
    <property type="match status" value="1"/>
</dbReference>
<evidence type="ECO:0000256" key="4">
    <source>
        <dbReference type="ARBA" id="ARBA00012483"/>
    </source>
</evidence>
<evidence type="ECO:0000256" key="9">
    <source>
        <dbReference type="ARBA" id="ARBA00022833"/>
    </source>
</evidence>
<accession>A0A5J9U1P7</accession>
<sequence length="321" mass="34644">MASPSRGSSNSYGYDRADADMGLDEQDEEDEDAKPVRPPSASALSFVGDMTVENTGFLNCGICFLALKPPIFQCDVGHVVCSPCRSKLLTAAAAASGRCPVCRNTTSFPRCNIMEQEVDSVRVPCPHAAQGCAARPTYHSRHAHAEACTYAPCHCPADTCAFVGPTPALLDHFADAHGWPCTAETSEDRTFDVHHHDGFNFLTAVRDGIPDQGTAATQHVFLFNVVLRPFGRTLSVVCLRPCSVAATSSSSSPPATTTTSRQLYLSYSCYEPDSRKHCVHSQVSWLEVPCVDPSDGLPDPNICCQYLIPNYGGVRFQGSKF</sequence>
<dbReference type="PANTHER" id="PTHR10315">
    <property type="entry name" value="E3 UBIQUITIN PROTEIN LIGASE SIAH"/>
    <property type="match status" value="1"/>
</dbReference>
<comment type="caution">
    <text evidence="14">The sequence shown here is derived from an EMBL/GenBank/DDBJ whole genome shotgun (WGS) entry which is preliminary data.</text>
</comment>
<dbReference type="GO" id="GO:0061630">
    <property type="term" value="F:ubiquitin protein ligase activity"/>
    <property type="evidence" value="ECO:0007669"/>
    <property type="project" value="UniProtKB-EC"/>
</dbReference>
<comment type="catalytic activity">
    <reaction evidence="1">
        <text>S-ubiquitinyl-[E2 ubiquitin-conjugating enzyme]-L-cysteine + [acceptor protein]-L-lysine = [E2 ubiquitin-conjugating enzyme]-L-cysteine + N(6)-ubiquitinyl-[acceptor protein]-L-lysine.</text>
        <dbReference type="EC" id="2.3.2.27"/>
    </reaction>
</comment>
<name>A0A5J9U1P7_9POAL</name>
<dbReference type="GO" id="GO:0016567">
    <property type="term" value="P:protein ubiquitination"/>
    <property type="evidence" value="ECO:0007669"/>
    <property type="project" value="UniProtKB-UniPathway"/>
</dbReference>
<dbReference type="EC" id="2.3.2.27" evidence="4"/>
<dbReference type="PROSITE" id="PS51081">
    <property type="entry name" value="ZF_SIAH"/>
    <property type="match status" value="1"/>
</dbReference>
<keyword evidence="15" id="KW-1185">Reference proteome</keyword>
<dbReference type="GO" id="GO:0005737">
    <property type="term" value="C:cytoplasm"/>
    <property type="evidence" value="ECO:0007669"/>
    <property type="project" value="TreeGrafter"/>
</dbReference>
<evidence type="ECO:0000259" key="13">
    <source>
        <dbReference type="PROSITE" id="PS51081"/>
    </source>
</evidence>
<feature type="compositionally biased region" description="Polar residues" evidence="11">
    <location>
        <begin position="1"/>
        <end position="12"/>
    </location>
</feature>
<evidence type="ECO:0000256" key="11">
    <source>
        <dbReference type="SAM" id="MobiDB-lite"/>
    </source>
</evidence>
<feature type="non-terminal residue" evidence="14">
    <location>
        <position position="1"/>
    </location>
</feature>
<evidence type="ECO:0000256" key="10">
    <source>
        <dbReference type="PROSITE-ProRule" id="PRU00455"/>
    </source>
</evidence>
<evidence type="ECO:0000256" key="6">
    <source>
        <dbReference type="ARBA" id="ARBA00022723"/>
    </source>
</evidence>
<dbReference type="Gramene" id="TVU17623">
    <property type="protein sequence ID" value="TVU17623"/>
    <property type="gene ID" value="EJB05_33671"/>
</dbReference>